<proteinExistence type="predicted"/>
<reference evidence="1" key="1">
    <citation type="journal article" date="2020" name="Stud. Mycol.">
        <title>101 Dothideomycetes genomes: a test case for predicting lifestyles and emergence of pathogens.</title>
        <authorList>
            <person name="Haridas S."/>
            <person name="Albert R."/>
            <person name="Binder M."/>
            <person name="Bloem J."/>
            <person name="Labutti K."/>
            <person name="Salamov A."/>
            <person name="Andreopoulos B."/>
            <person name="Baker S."/>
            <person name="Barry K."/>
            <person name="Bills G."/>
            <person name="Bluhm B."/>
            <person name="Cannon C."/>
            <person name="Castanera R."/>
            <person name="Culley D."/>
            <person name="Daum C."/>
            <person name="Ezra D."/>
            <person name="Gonzalez J."/>
            <person name="Henrissat B."/>
            <person name="Kuo A."/>
            <person name="Liang C."/>
            <person name="Lipzen A."/>
            <person name="Lutzoni F."/>
            <person name="Magnuson J."/>
            <person name="Mondo S."/>
            <person name="Nolan M."/>
            <person name="Ohm R."/>
            <person name="Pangilinan J."/>
            <person name="Park H.-J."/>
            <person name="Ramirez L."/>
            <person name="Alfaro M."/>
            <person name="Sun H."/>
            <person name="Tritt A."/>
            <person name="Yoshinaga Y."/>
            <person name="Zwiers L.-H."/>
            <person name="Turgeon B."/>
            <person name="Goodwin S."/>
            <person name="Spatafora J."/>
            <person name="Crous P."/>
            <person name="Grigoriev I."/>
        </authorList>
    </citation>
    <scope>NUCLEOTIDE SEQUENCE</scope>
    <source>
        <strain evidence="1">CBS 130266</strain>
    </source>
</reference>
<evidence type="ECO:0000313" key="1">
    <source>
        <dbReference type="EMBL" id="KAF2421070.1"/>
    </source>
</evidence>
<dbReference type="AlphaFoldDB" id="A0A9P4NHC9"/>
<protein>
    <submittedName>
        <fullName evidence="1">Uncharacterized protein</fullName>
    </submittedName>
</protein>
<dbReference type="EMBL" id="MU007103">
    <property type="protein sequence ID" value="KAF2421070.1"/>
    <property type="molecule type" value="Genomic_DNA"/>
</dbReference>
<evidence type="ECO:0000313" key="2">
    <source>
        <dbReference type="Proteomes" id="UP000800235"/>
    </source>
</evidence>
<keyword evidence="2" id="KW-1185">Reference proteome</keyword>
<sequence length="313" mass="33707">MAVALVPAAIWSGAITPISVGHNSTHMIEARTFNNQSVDLSSFWDSNISSRSGTADRSFLQSDKGLFTYGPVPIRGLLLGQASEASTDNPKNATHPKLDKTGFTFGGRSYGLGAAAGLVKLPTASSTIQAISYVEEGFESAVSCYYNKSTAYRIELKNTANPDFSLYRAGGSHPTGEKYFVDGDTIYAGRSPRDLFSWGAAYSSPEKAICLSMATPATPGKDNKFSFSGFNATQCEIRFTPSNFTVHANYTSNQISVTPLPKTVRPTFSNEVLADTVIAKIREWFHTISYVDGGFGGSQLGRSLRLNVDKLQA</sequence>
<dbReference type="Proteomes" id="UP000800235">
    <property type="component" value="Unassembled WGS sequence"/>
</dbReference>
<name>A0A9P4NHC9_9PEZI</name>
<comment type="caution">
    <text evidence="1">The sequence shown here is derived from an EMBL/GenBank/DDBJ whole genome shotgun (WGS) entry which is preliminary data.</text>
</comment>
<organism evidence="1 2">
    <name type="scientific">Tothia fuscella</name>
    <dbReference type="NCBI Taxonomy" id="1048955"/>
    <lineage>
        <taxon>Eukaryota</taxon>
        <taxon>Fungi</taxon>
        <taxon>Dikarya</taxon>
        <taxon>Ascomycota</taxon>
        <taxon>Pezizomycotina</taxon>
        <taxon>Dothideomycetes</taxon>
        <taxon>Pleosporomycetidae</taxon>
        <taxon>Venturiales</taxon>
        <taxon>Cylindrosympodiaceae</taxon>
        <taxon>Tothia</taxon>
    </lineage>
</organism>
<accession>A0A9P4NHC9</accession>
<dbReference type="OrthoDB" id="529273at2759"/>
<gene>
    <name evidence="1" type="ORF">EJ08DRAFT_665379</name>
</gene>